<dbReference type="KEGG" id="fnk:E1750_01140"/>
<dbReference type="SUPFAM" id="SSF51126">
    <property type="entry name" value="Pectin lyase-like"/>
    <property type="match status" value="2"/>
</dbReference>
<gene>
    <name evidence="1" type="ORF">E1750_01140</name>
</gene>
<dbReference type="SMART" id="SM00710">
    <property type="entry name" value="PbH1"/>
    <property type="match status" value="5"/>
</dbReference>
<dbReference type="InterPro" id="IPR006626">
    <property type="entry name" value="PbH1"/>
</dbReference>
<dbReference type="GO" id="GO:0016829">
    <property type="term" value="F:lyase activity"/>
    <property type="evidence" value="ECO:0007669"/>
    <property type="project" value="UniProtKB-KW"/>
</dbReference>
<evidence type="ECO:0000313" key="2">
    <source>
        <dbReference type="Proteomes" id="UP000291124"/>
    </source>
</evidence>
<sequence>MKNIKIISLVVLLFSKSLSYSIVRPEVRVLVHNVKEFNIAVAQAKAGHFIVLSNGIWKNAELLFEGMGTSTNPITLTAEEKGKVILSGASNLRIAGEYLVVEGLVFKNGFTPTTELISFRKDSKKLANHCRLTQCVIDHFSNPERFESDYWISIYGKNNRIDHNHIEGKQNLGVTMAVRLETEESQENNHQIDHNYFGPRPNLGSNGGETIRIGTSHYSLTNSRTVVEFNYFDRCDGEGEIVSNKSCRNTYRFNTFFECAGSLTLRHGSGTLVDGNVFIGNNKPFIGGIRVINGDQTVINNYCVGLTGYRFRGALVIMNGVPNSTPNRYHQVKNAVIKNNTFVNCDHVQLCAGSDKERSATPINSNISDNIFFHQNKSELFTVYDDISGISFAGNYTSPNINTEFSKGFLKVNFKLVKDKNGFELPESKALKVKVLIHPEIATKSNSGVSWYSKAEKNTALSSGKIIRVEPGLDALYDAALASAPGDIIELTSSETYYNTKMIAVKHPLTFRSNQETKPKLIFEKKTLFEIENGGSLALEGLQFDGKEAPDYAGNSVISTSKYSMIKNYELKINRCDFINLDVNHSFDVITVYKNTFADLIQIENATFKKISGNIIALDKETDDVGIYNAENVILENNSFSDIGGAVLQLYRGGTDESTNGPILTVSHCVFDNVGKNTRNRYNASLSLYGVQVNHIENNIFNNSKGIKMHLVVGEPIVNIFNNNFFKTDPILVNGDEKFIEKNSTNFDPKLKENYQLSADSPLINKGTDGSNIGLIQK</sequence>
<name>A0A4P6Y5N4_9FLAO</name>
<dbReference type="OrthoDB" id="6475864at2"/>
<dbReference type="RefSeq" id="WP_133274990.1">
    <property type="nucleotide sequence ID" value="NZ_CP037933.1"/>
</dbReference>
<dbReference type="Gene3D" id="2.160.20.10">
    <property type="entry name" value="Single-stranded right-handed beta-helix, Pectin lyase-like"/>
    <property type="match status" value="2"/>
</dbReference>
<dbReference type="InterPro" id="IPR012334">
    <property type="entry name" value="Pectin_lyas_fold"/>
</dbReference>
<dbReference type="InterPro" id="IPR011050">
    <property type="entry name" value="Pectin_lyase_fold/virulence"/>
</dbReference>
<dbReference type="AlphaFoldDB" id="A0A4P6Y5N4"/>
<evidence type="ECO:0000313" key="1">
    <source>
        <dbReference type="EMBL" id="QBN17459.1"/>
    </source>
</evidence>
<dbReference type="CDD" id="cd14251">
    <property type="entry name" value="PL-6"/>
    <property type="match status" value="1"/>
</dbReference>
<dbReference type="EMBL" id="CP037933">
    <property type="protein sequence ID" value="QBN17459.1"/>
    <property type="molecule type" value="Genomic_DNA"/>
</dbReference>
<keyword evidence="1" id="KW-0456">Lyase</keyword>
<accession>A0A4P6Y5N4</accession>
<dbReference type="Pfam" id="PF14592">
    <property type="entry name" value="Chondroitinas_B"/>
    <property type="match status" value="1"/>
</dbReference>
<dbReference type="InterPro" id="IPR039513">
    <property type="entry name" value="PL-6"/>
</dbReference>
<reference evidence="2" key="1">
    <citation type="submission" date="2019-03" db="EMBL/GenBank/DDBJ databases">
        <title>Flavobacterium sp.</title>
        <authorList>
            <person name="Kim H."/>
        </authorList>
    </citation>
    <scope>NUCLEOTIDE SEQUENCE [LARGE SCALE GENOMIC DNA]</scope>
    <source>
        <strain evidence="2">GS13</strain>
    </source>
</reference>
<dbReference type="Proteomes" id="UP000291124">
    <property type="component" value="Chromosome"/>
</dbReference>
<organism evidence="1 2">
    <name type="scientific">Flavobacterium nackdongense</name>
    <dbReference type="NCBI Taxonomy" id="2547394"/>
    <lineage>
        <taxon>Bacteria</taxon>
        <taxon>Pseudomonadati</taxon>
        <taxon>Bacteroidota</taxon>
        <taxon>Flavobacteriia</taxon>
        <taxon>Flavobacteriales</taxon>
        <taxon>Flavobacteriaceae</taxon>
        <taxon>Flavobacterium</taxon>
    </lineage>
</organism>
<keyword evidence="2" id="KW-1185">Reference proteome</keyword>
<proteinExistence type="predicted"/>
<protein>
    <submittedName>
        <fullName evidence="1">Alginate lyase</fullName>
    </submittedName>
</protein>